<dbReference type="Proteomes" id="UP001172101">
    <property type="component" value="Unassembled WGS sequence"/>
</dbReference>
<accession>A0AA39ZTP3</accession>
<gene>
    <name evidence="1" type="ORF">B0T26DRAFT_756952</name>
</gene>
<protein>
    <submittedName>
        <fullName evidence="1">Uncharacterized protein</fullName>
    </submittedName>
</protein>
<evidence type="ECO:0000313" key="2">
    <source>
        <dbReference type="Proteomes" id="UP001172101"/>
    </source>
</evidence>
<organism evidence="1 2">
    <name type="scientific">Lasiosphaeria miniovina</name>
    <dbReference type="NCBI Taxonomy" id="1954250"/>
    <lineage>
        <taxon>Eukaryota</taxon>
        <taxon>Fungi</taxon>
        <taxon>Dikarya</taxon>
        <taxon>Ascomycota</taxon>
        <taxon>Pezizomycotina</taxon>
        <taxon>Sordariomycetes</taxon>
        <taxon>Sordariomycetidae</taxon>
        <taxon>Sordariales</taxon>
        <taxon>Lasiosphaeriaceae</taxon>
        <taxon>Lasiosphaeria</taxon>
    </lineage>
</organism>
<evidence type="ECO:0000313" key="1">
    <source>
        <dbReference type="EMBL" id="KAK0703391.1"/>
    </source>
</evidence>
<dbReference type="EMBL" id="JAUIRO010000008">
    <property type="protein sequence ID" value="KAK0703391.1"/>
    <property type="molecule type" value="Genomic_DNA"/>
</dbReference>
<reference evidence="1" key="1">
    <citation type="submission" date="2023-06" db="EMBL/GenBank/DDBJ databases">
        <title>Genome-scale phylogeny and comparative genomics of the fungal order Sordariales.</title>
        <authorList>
            <consortium name="Lawrence Berkeley National Laboratory"/>
            <person name="Hensen N."/>
            <person name="Bonometti L."/>
            <person name="Westerberg I."/>
            <person name="Brannstrom I.O."/>
            <person name="Guillou S."/>
            <person name="Cros-Aarteil S."/>
            <person name="Calhoun S."/>
            <person name="Haridas S."/>
            <person name="Kuo A."/>
            <person name="Mondo S."/>
            <person name="Pangilinan J."/>
            <person name="Riley R."/>
            <person name="LaButti K."/>
            <person name="Andreopoulos B."/>
            <person name="Lipzen A."/>
            <person name="Chen C."/>
            <person name="Yanf M."/>
            <person name="Daum C."/>
            <person name="Ng V."/>
            <person name="Clum A."/>
            <person name="Steindorff A."/>
            <person name="Ohm R."/>
            <person name="Martin F."/>
            <person name="Silar P."/>
            <person name="Natvig D."/>
            <person name="Lalanne C."/>
            <person name="Gautier V."/>
            <person name="Ament-velasquez S.L."/>
            <person name="Kruys A."/>
            <person name="Hutchinson M.I."/>
            <person name="Powell A.J."/>
            <person name="Barry K."/>
            <person name="Miller A.N."/>
            <person name="Grigoriev I.V."/>
            <person name="Debuchy R."/>
            <person name="Gladieux P."/>
            <person name="Thoren M.H."/>
            <person name="Johannesson H."/>
        </authorList>
    </citation>
    <scope>NUCLEOTIDE SEQUENCE</scope>
    <source>
        <strain evidence="1">SMH2392-1A</strain>
    </source>
</reference>
<dbReference type="AlphaFoldDB" id="A0AA39ZTP3"/>
<dbReference type="RefSeq" id="XP_060290250.1">
    <property type="nucleotide sequence ID" value="XM_060446187.1"/>
</dbReference>
<dbReference type="GeneID" id="85329457"/>
<comment type="caution">
    <text evidence="1">The sequence shown here is derived from an EMBL/GenBank/DDBJ whole genome shotgun (WGS) entry which is preliminary data.</text>
</comment>
<sequence length="52" mass="5798">MKVDFGVVGVRLVVVRGSTREAYEDFYKRLAFQIKDKKVKPANIANNALNAG</sequence>
<keyword evidence="2" id="KW-1185">Reference proteome</keyword>
<name>A0AA39ZTP3_9PEZI</name>
<proteinExistence type="predicted"/>